<name>M3JT17_CANMX</name>
<dbReference type="SUPFAM" id="SSF52402">
    <property type="entry name" value="Adenine nucleotide alpha hydrolases-like"/>
    <property type="match status" value="1"/>
</dbReference>
<proteinExistence type="predicted"/>
<gene>
    <name evidence="3" type="ORF">G210_4398</name>
</gene>
<evidence type="ECO:0000313" key="3">
    <source>
        <dbReference type="EMBL" id="EMG45419.1"/>
    </source>
</evidence>
<dbReference type="eggNOG" id="ENOG502RYEB">
    <property type="taxonomic scope" value="Eukaryota"/>
</dbReference>
<dbReference type="AlphaFoldDB" id="M3JT17"/>
<dbReference type="InterPro" id="IPR014729">
    <property type="entry name" value="Rossmann-like_a/b/a_fold"/>
</dbReference>
<dbReference type="Proteomes" id="UP000011777">
    <property type="component" value="Unassembled WGS sequence"/>
</dbReference>
<protein>
    <recommendedName>
        <fullName evidence="2">UspA domain-containing protein</fullName>
    </recommendedName>
</protein>
<organism evidence="3 4">
    <name type="scientific">Candida maltosa (strain Xu316)</name>
    <name type="common">Yeast</name>
    <dbReference type="NCBI Taxonomy" id="1245528"/>
    <lineage>
        <taxon>Eukaryota</taxon>
        <taxon>Fungi</taxon>
        <taxon>Dikarya</taxon>
        <taxon>Ascomycota</taxon>
        <taxon>Saccharomycotina</taxon>
        <taxon>Pichiomycetes</taxon>
        <taxon>Debaryomycetaceae</taxon>
        <taxon>Candida/Lodderomyces clade</taxon>
        <taxon>Candida</taxon>
    </lineage>
</organism>
<feature type="compositionally biased region" description="Polar residues" evidence="1">
    <location>
        <begin position="586"/>
        <end position="596"/>
    </location>
</feature>
<dbReference type="HOGENOM" id="CLU_447577_0_0_1"/>
<comment type="caution">
    <text evidence="3">The sequence shown here is derived from an EMBL/GenBank/DDBJ whole genome shotgun (WGS) entry which is preliminary data.</text>
</comment>
<evidence type="ECO:0000313" key="4">
    <source>
        <dbReference type="Proteomes" id="UP000011777"/>
    </source>
</evidence>
<accession>M3JT17</accession>
<feature type="region of interest" description="Disordered" evidence="1">
    <location>
        <begin position="21"/>
        <end position="43"/>
    </location>
</feature>
<dbReference type="CDD" id="cd23659">
    <property type="entry name" value="USP_At3g01520-like"/>
    <property type="match status" value="1"/>
</dbReference>
<sequence length="610" mass="70085">MISRSICRRAFSVSTRIRANSSFRPSDSSVNSDEITSENNPWSPSLEDDPVYIKESGKLFKTQLDEKYRLAYSPLYEAPAAKYVSMLKRLTLSVGFLGVYGAKLFYESTMFDDIYAYITLLGTFTPMAVVQYKTKHYATRIFRLYDKTKPQTLENLVNDEKLIIEKLNFTGSKTFNELLVLSNNKSLKLSDPPKFYLPYSTWKDGNREFYVLDNIGGIKMDRIWGIIEKNSNVNNGRSNFGNLLATDRRMEETKPSSASTPANKSSDRNKGIQFDDETVRNTQLNAEIFHTSNDSVDLYRQENNSSDLLGRLYYDDYDSDSILSPMQSMANTPLLLSPVISAESDSKPRPPLPRLKSMERGISFDTTPHGLQKSFTVKVKHPLFKFRRTNKTFLVGYNADRESSKAIEWLFDEMIINGDTIVILQVLDEKIHETIDKSKAEQNLAKFETLNQHFKKVKIIHQIVIGKAKKAIKNAVDEYRPSMMVIGTHHFDGKEHRSFVKSSLSKHILECSLVPVILVKPTYKYIEFLKQEVDGPHYFENWIKNIDDIENRVIRKKVSSVLSPAISRNSSYTSLVNEERGRSDHQNNNLIHESRSRSASKNRLFSRFFK</sequence>
<dbReference type="Gene3D" id="3.40.50.620">
    <property type="entry name" value="HUPs"/>
    <property type="match status" value="1"/>
</dbReference>
<dbReference type="PANTHER" id="PTHR47815:SF1">
    <property type="entry name" value="UNIVERSAL STRESS PROTEIN A FAMILY PROTEIN C25B2.10"/>
    <property type="match status" value="1"/>
</dbReference>
<reference evidence="3 4" key="1">
    <citation type="submission" date="2013-02" db="EMBL/GenBank/DDBJ databases">
        <title>Genome sequence of Candida maltosa Xu316, a potential industrial strain for xylitol and ethanol production.</title>
        <authorList>
            <person name="Yu J."/>
            <person name="Wang Q."/>
            <person name="Geng X."/>
            <person name="Bao W."/>
            <person name="He P."/>
            <person name="Cai J."/>
        </authorList>
    </citation>
    <scope>NUCLEOTIDE SEQUENCE [LARGE SCALE GENOMIC DNA]</scope>
    <source>
        <strain evidence="4">Xu316</strain>
    </source>
</reference>
<feature type="region of interest" description="Disordered" evidence="1">
    <location>
        <begin position="573"/>
        <end position="596"/>
    </location>
</feature>
<dbReference type="InterPro" id="IPR006016">
    <property type="entry name" value="UspA"/>
</dbReference>
<dbReference type="EMBL" id="AOGT01002477">
    <property type="protein sequence ID" value="EMG45419.1"/>
    <property type="molecule type" value="Genomic_DNA"/>
</dbReference>
<dbReference type="OrthoDB" id="843225at2759"/>
<dbReference type="Pfam" id="PF00582">
    <property type="entry name" value="Usp"/>
    <property type="match status" value="1"/>
</dbReference>
<evidence type="ECO:0000259" key="2">
    <source>
        <dbReference type="Pfam" id="PF00582"/>
    </source>
</evidence>
<evidence type="ECO:0000256" key="1">
    <source>
        <dbReference type="SAM" id="MobiDB-lite"/>
    </source>
</evidence>
<feature type="domain" description="UspA" evidence="2">
    <location>
        <begin position="390"/>
        <end position="520"/>
    </location>
</feature>
<feature type="region of interest" description="Disordered" evidence="1">
    <location>
        <begin position="249"/>
        <end position="275"/>
    </location>
</feature>
<dbReference type="PANTHER" id="PTHR47815">
    <property type="entry name" value="UNIVERSAL STRESS PROTEIN A FAMILY PROTEIN C25B2.10"/>
    <property type="match status" value="1"/>
</dbReference>
<feature type="compositionally biased region" description="Polar residues" evidence="1">
    <location>
        <begin position="255"/>
        <end position="264"/>
    </location>
</feature>
<keyword evidence="4" id="KW-1185">Reference proteome</keyword>
<dbReference type="STRING" id="1245528.M3JT17"/>